<reference evidence="2 3" key="1">
    <citation type="submission" date="2013-09" db="EMBL/GenBank/DDBJ databases">
        <title>Complete genome sequence of Spiroplasma mirum suckling mouse cataract agent.</title>
        <authorList>
            <person name="Landry C.A."/>
            <person name="Bastian F.O."/>
            <person name="Thune R.L."/>
        </authorList>
    </citation>
    <scope>NUCLEOTIDE SEQUENCE [LARGE SCALE GENOMIC DNA]</scope>
    <source>
        <strain evidence="2 3">SMCA</strain>
    </source>
</reference>
<proteinExistence type="predicted"/>
<dbReference type="InterPro" id="IPR025150">
    <property type="entry name" value="GH123_cat"/>
</dbReference>
<evidence type="ECO:0000313" key="2">
    <source>
        <dbReference type="EMBL" id="AHI57664.1"/>
    </source>
</evidence>
<dbReference type="Pfam" id="PF13320">
    <property type="entry name" value="GH123_cat"/>
    <property type="match status" value="1"/>
</dbReference>
<evidence type="ECO:0000259" key="1">
    <source>
        <dbReference type="Pfam" id="PF13320"/>
    </source>
</evidence>
<dbReference type="STRING" id="838561.P344_01495"/>
<evidence type="ECO:0000313" key="3">
    <source>
        <dbReference type="Proteomes" id="UP000019260"/>
    </source>
</evidence>
<feature type="domain" description="Glycoside hydrolase 123 catalytic" evidence="1">
    <location>
        <begin position="2"/>
        <end position="44"/>
    </location>
</feature>
<dbReference type="KEGG" id="smia:P344_01495"/>
<dbReference type="HOGENOM" id="CLU_3103993_0_0_14"/>
<accession>W0GQ84</accession>
<dbReference type="KEGG" id="smir:SMM_0245"/>
<protein>
    <recommendedName>
        <fullName evidence="1">Glycoside hydrolase 123 catalytic domain-containing protein</fullName>
    </recommendedName>
</protein>
<dbReference type="RefSeq" id="WP_158500447.1">
    <property type="nucleotide sequence ID" value="NZ_CP002082.1"/>
</dbReference>
<name>W0GQ84_9MOLU</name>
<gene>
    <name evidence="2" type="ORF">P344_01495</name>
</gene>
<dbReference type="PATRIC" id="fig|838561.3.peg.281"/>
<dbReference type="Proteomes" id="UP000019260">
    <property type="component" value="Chromosome"/>
</dbReference>
<dbReference type="AlphaFoldDB" id="W0GQ84"/>
<dbReference type="EMBL" id="CP006720">
    <property type="protein sequence ID" value="AHI57664.1"/>
    <property type="molecule type" value="Genomic_DNA"/>
</dbReference>
<sequence>MLAYKVGANGYVRWAYNFYSDDYYKLGEVSSEFEAGDNFLVYPGDIKGRLV</sequence>
<organism evidence="2 3">
    <name type="scientific">Spiroplasma mirum ATCC 29335</name>
    <dbReference type="NCBI Taxonomy" id="838561"/>
    <lineage>
        <taxon>Bacteria</taxon>
        <taxon>Bacillati</taxon>
        <taxon>Mycoplasmatota</taxon>
        <taxon>Mollicutes</taxon>
        <taxon>Entomoplasmatales</taxon>
        <taxon>Spiroplasmataceae</taxon>
        <taxon>Spiroplasma</taxon>
    </lineage>
</organism>
<keyword evidence="3" id="KW-1185">Reference proteome</keyword>